<dbReference type="InterPro" id="IPR050807">
    <property type="entry name" value="TransReg_Diox_bact_type"/>
</dbReference>
<dbReference type="EMBL" id="WVUH01000241">
    <property type="protein sequence ID" value="MBO4208903.1"/>
    <property type="molecule type" value="Genomic_DNA"/>
</dbReference>
<evidence type="ECO:0000313" key="4">
    <source>
        <dbReference type="Proteomes" id="UP000823521"/>
    </source>
</evidence>
<sequence length="99" mass="10760">MGDRTDWSAMRDRRMAEPGAVEAYDAARLAFELGRAVRELRERRGWSQSQLAQASGMTQSAVARFEAGGTVPTLPVLERLATALDVSLHVSFAPRDAAA</sequence>
<dbReference type="Proteomes" id="UP000823521">
    <property type="component" value="Unassembled WGS sequence"/>
</dbReference>
<evidence type="ECO:0000259" key="2">
    <source>
        <dbReference type="PROSITE" id="PS50943"/>
    </source>
</evidence>
<dbReference type="PANTHER" id="PTHR46797:SF1">
    <property type="entry name" value="METHYLPHOSPHONATE SYNTHASE"/>
    <property type="match status" value="1"/>
</dbReference>
<gene>
    <name evidence="3" type="ORF">GSF22_23280</name>
</gene>
<dbReference type="CDD" id="cd00093">
    <property type="entry name" value="HTH_XRE"/>
    <property type="match status" value="1"/>
</dbReference>
<protein>
    <submittedName>
        <fullName evidence="3">Helix-turn-helix domain-containing protein</fullName>
    </submittedName>
</protein>
<accession>A0ABS3VWV1</accession>
<feature type="domain" description="HTH cro/C1-type" evidence="2">
    <location>
        <begin position="37"/>
        <end position="91"/>
    </location>
</feature>
<dbReference type="RefSeq" id="WP_307804248.1">
    <property type="nucleotide sequence ID" value="NZ_WVUH01000241.1"/>
</dbReference>
<dbReference type="SUPFAM" id="SSF47413">
    <property type="entry name" value="lambda repressor-like DNA-binding domains"/>
    <property type="match status" value="1"/>
</dbReference>
<dbReference type="PANTHER" id="PTHR46797">
    <property type="entry name" value="HTH-TYPE TRANSCRIPTIONAL REGULATOR"/>
    <property type="match status" value="1"/>
</dbReference>
<keyword evidence="1" id="KW-0238">DNA-binding</keyword>
<name>A0ABS3VWV1_MICEH</name>
<reference evidence="3 4" key="1">
    <citation type="submission" date="2019-12" db="EMBL/GenBank/DDBJ databases">
        <title>Whole genome sequencing of endophytic Actinobacterium Micromonospora sp. MPMI6T.</title>
        <authorList>
            <person name="Evv R."/>
            <person name="Podile A.R."/>
        </authorList>
    </citation>
    <scope>NUCLEOTIDE SEQUENCE [LARGE SCALE GENOMIC DNA]</scope>
    <source>
        <strain evidence="3 4">MPMI6</strain>
    </source>
</reference>
<evidence type="ECO:0000256" key="1">
    <source>
        <dbReference type="ARBA" id="ARBA00023125"/>
    </source>
</evidence>
<evidence type="ECO:0000313" key="3">
    <source>
        <dbReference type="EMBL" id="MBO4208903.1"/>
    </source>
</evidence>
<dbReference type="Gene3D" id="1.10.260.40">
    <property type="entry name" value="lambda repressor-like DNA-binding domains"/>
    <property type="match status" value="1"/>
</dbReference>
<organism evidence="3 4">
    <name type="scientific">Micromonospora echinofusca</name>
    <dbReference type="NCBI Taxonomy" id="47858"/>
    <lineage>
        <taxon>Bacteria</taxon>
        <taxon>Bacillati</taxon>
        <taxon>Actinomycetota</taxon>
        <taxon>Actinomycetes</taxon>
        <taxon>Micromonosporales</taxon>
        <taxon>Micromonosporaceae</taxon>
        <taxon>Micromonospora</taxon>
    </lineage>
</organism>
<dbReference type="Pfam" id="PF13560">
    <property type="entry name" value="HTH_31"/>
    <property type="match status" value="1"/>
</dbReference>
<comment type="caution">
    <text evidence="3">The sequence shown here is derived from an EMBL/GenBank/DDBJ whole genome shotgun (WGS) entry which is preliminary data.</text>
</comment>
<dbReference type="InterPro" id="IPR010982">
    <property type="entry name" value="Lambda_DNA-bd_dom_sf"/>
</dbReference>
<dbReference type="SMART" id="SM00530">
    <property type="entry name" value="HTH_XRE"/>
    <property type="match status" value="1"/>
</dbReference>
<dbReference type="InterPro" id="IPR001387">
    <property type="entry name" value="Cro/C1-type_HTH"/>
</dbReference>
<proteinExistence type="predicted"/>
<keyword evidence="4" id="KW-1185">Reference proteome</keyword>
<dbReference type="PROSITE" id="PS50943">
    <property type="entry name" value="HTH_CROC1"/>
    <property type="match status" value="1"/>
</dbReference>